<dbReference type="RefSeq" id="XP_056060562.1">
    <property type="nucleotide sequence ID" value="XM_056192332.1"/>
</dbReference>
<keyword evidence="2" id="KW-1015">Disulfide bond</keyword>
<keyword evidence="5" id="KW-1185">Reference proteome</keyword>
<dbReference type="AlphaFoldDB" id="A0A9W8QSR9"/>
<proteinExistence type="predicted"/>
<protein>
    <recommendedName>
        <fullName evidence="3">Glycosyl transferase 64 domain-containing protein</fullName>
    </recommendedName>
</protein>
<accession>A0A9W8QSR9</accession>
<dbReference type="InterPro" id="IPR029044">
    <property type="entry name" value="Nucleotide-diphossugar_trans"/>
</dbReference>
<dbReference type="Gene3D" id="3.90.550.10">
    <property type="entry name" value="Spore Coat Polysaccharide Biosynthesis Protein SpsA, Chain A"/>
    <property type="match status" value="1"/>
</dbReference>
<evidence type="ECO:0000313" key="5">
    <source>
        <dbReference type="Proteomes" id="UP001144673"/>
    </source>
</evidence>
<keyword evidence="1" id="KW-0808">Transferase</keyword>
<dbReference type="GO" id="GO:0016757">
    <property type="term" value="F:glycosyltransferase activity"/>
    <property type="evidence" value="ECO:0007669"/>
    <property type="project" value="InterPro"/>
</dbReference>
<reference evidence="4" key="1">
    <citation type="journal article" date="2023" name="Access Microbiol">
        <title>De-novo genome assembly for Akanthomyces muscarius, a biocontrol agent of insect agricultural pests.</title>
        <authorList>
            <person name="Erdos Z."/>
            <person name="Studholme D.J."/>
            <person name="Raymond B."/>
            <person name="Sharma M."/>
        </authorList>
    </citation>
    <scope>NUCLEOTIDE SEQUENCE</scope>
    <source>
        <strain evidence="4">Ve6</strain>
    </source>
</reference>
<dbReference type="EMBL" id="JAJHUN010000001">
    <property type="protein sequence ID" value="KAJ4165647.1"/>
    <property type="molecule type" value="Genomic_DNA"/>
</dbReference>
<sequence>MQSYSDAALMLTENHFHAWYPQSRLYAQPCRAQTPQHRRNRPLSHWDSLLQTWRRFGRDRVMGVLARCVRANSTGHWQYDLCDSGDKYALVLTNLAFVHEAARIKYGFKHNAWRKSLADKLRA</sequence>
<gene>
    <name evidence="4" type="ORF">LMH87_007271</name>
</gene>
<evidence type="ECO:0000313" key="4">
    <source>
        <dbReference type="EMBL" id="KAJ4165647.1"/>
    </source>
</evidence>
<dbReference type="InterPro" id="IPR015338">
    <property type="entry name" value="GT64_dom"/>
</dbReference>
<evidence type="ECO:0000256" key="1">
    <source>
        <dbReference type="ARBA" id="ARBA00022679"/>
    </source>
</evidence>
<dbReference type="KEGG" id="amus:LMH87_007271"/>
<feature type="domain" description="Glycosyl transferase 64" evidence="3">
    <location>
        <begin position="52"/>
        <end position="107"/>
    </location>
</feature>
<comment type="caution">
    <text evidence="4">The sequence shown here is derived from an EMBL/GenBank/DDBJ whole genome shotgun (WGS) entry which is preliminary data.</text>
</comment>
<dbReference type="Pfam" id="PF09258">
    <property type="entry name" value="Glyco_transf_64"/>
    <property type="match status" value="1"/>
</dbReference>
<dbReference type="Proteomes" id="UP001144673">
    <property type="component" value="Chromosome 1"/>
</dbReference>
<organism evidence="4 5">
    <name type="scientific">Akanthomyces muscarius</name>
    <name type="common">Entomopathogenic fungus</name>
    <name type="synonym">Lecanicillium muscarium</name>
    <dbReference type="NCBI Taxonomy" id="2231603"/>
    <lineage>
        <taxon>Eukaryota</taxon>
        <taxon>Fungi</taxon>
        <taxon>Dikarya</taxon>
        <taxon>Ascomycota</taxon>
        <taxon>Pezizomycotina</taxon>
        <taxon>Sordariomycetes</taxon>
        <taxon>Hypocreomycetidae</taxon>
        <taxon>Hypocreales</taxon>
        <taxon>Cordycipitaceae</taxon>
        <taxon>Akanthomyces</taxon>
    </lineage>
</organism>
<dbReference type="GeneID" id="80894430"/>
<evidence type="ECO:0000256" key="2">
    <source>
        <dbReference type="ARBA" id="ARBA00023157"/>
    </source>
</evidence>
<evidence type="ECO:0000259" key="3">
    <source>
        <dbReference type="Pfam" id="PF09258"/>
    </source>
</evidence>
<dbReference type="GO" id="GO:0016020">
    <property type="term" value="C:membrane"/>
    <property type="evidence" value="ECO:0007669"/>
    <property type="project" value="InterPro"/>
</dbReference>
<name>A0A9W8QSR9_AKAMU</name>